<organism evidence="1 2">
    <name type="scientific">Laspinema olomoucense D3b</name>
    <dbReference type="NCBI Taxonomy" id="2953688"/>
    <lineage>
        <taxon>Bacteria</taxon>
        <taxon>Bacillati</taxon>
        <taxon>Cyanobacteriota</taxon>
        <taxon>Cyanophyceae</taxon>
        <taxon>Oscillatoriophycideae</taxon>
        <taxon>Oscillatoriales</taxon>
        <taxon>Laspinemataceae</taxon>
        <taxon>Laspinema</taxon>
        <taxon>Laspinema olomoucense</taxon>
    </lineage>
</organism>
<evidence type="ECO:0000313" key="2">
    <source>
        <dbReference type="Proteomes" id="UP001525961"/>
    </source>
</evidence>
<dbReference type="RefSeq" id="WP_261235138.1">
    <property type="nucleotide sequence ID" value="NZ_JAMXFA010000008.1"/>
</dbReference>
<accession>A0ABT2N8U5</accession>
<evidence type="ECO:0000313" key="1">
    <source>
        <dbReference type="EMBL" id="MCT7977676.1"/>
    </source>
</evidence>
<dbReference type="EMBL" id="JAMXFA010000008">
    <property type="protein sequence ID" value="MCT7977676.1"/>
    <property type="molecule type" value="Genomic_DNA"/>
</dbReference>
<protein>
    <submittedName>
        <fullName evidence="1">Uncharacterized protein</fullName>
    </submittedName>
</protein>
<gene>
    <name evidence="1" type="ORF">NG792_08165</name>
</gene>
<proteinExistence type="predicted"/>
<dbReference type="Proteomes" id="UP001525961">
    <property type="component" value="Unassembled WGS sequence"/>
</dbReference>
<comment type="caution">
    <text evidence="1">The sequence shown here is derived from an EMBL/GenBank/DDBJ whole genome shotgun (WGS) entry which is preliminary data.</text>
</comment>
<reference evidence="1 2" key="1">
    <citation type="journal article" date="2022" name="Front. Microbiol.">
        <title>High genomic differentiation and limited gene flow indicate recent cryptic speciation within the genus Laspinema (cyanobacteria).</title>
        <authorList>
            <person name="Stanojkovic A."/>
            <person name="Skoupy S."/>
            <person name="Skaloud P."/>
            <person name="Dvorak P."/>
        </authorList>
    </citation>
    <scope>NUCLEOTIDE SEQUENCE [LARGE SCALE GENOMIC DNA]</scope>
    <source>
        <strain evidence="1 2">D3b</strain>
    </source>
</reference>
<sequence>MLFIPMIMLYLRQWVEFCGIPYPEYGYEPDIPDDEIDEAELIKESDEPELIDADSAQFPNQFPDEF</sequence>
<keyword evidence="2" id="KW-1185">Reference proteome</keyword>
<name>A0ABT2N8U5_9CYAN</name>